<dbReference type="Pfam" id="PF00932">
    <property type="entry name" value="LTD"/>
    <property type="match status" value="1"/>
</dbReference>
<feature type="domain" description="LTD" evidence="3">
    <location>
        <begin position="349"/>
        <end position="463"/>
    </location>
</feature>
<dbReference type="Gene3D" id="2.60.40.1260">
    <property type="entry name" value="Lamin Tail domain"/>
    <property type="match status" value="1"/>
</dbReference>
<dbReference type="GO" id="GO:0005200">
    <property type="term" value="F:structural constituent of cytoskeleton"/>
    <property type="evidence" value="ECO:0007669"/>
    <property type="project" value="TreeGrafter"/>
</dbReference>
<comment type="caution">
    <text evidence="4">The sequence shown here is derived from an EMBL/GenBank/DDBJ whole genome shotgun (WGS) entry which is preliminary data.</text>
</comment>
<feature type="coiled-coil region" evidence="2">
    <location>
        <begin position="81"/>
        <end position="150"/>
    </location>
</feature>
<accession>A0A2T7NL45</accession>
<protein>
    <recommendedName>
        <fullName evidence="3">LTD domain-containing protein</fullName>
    </recommendedName>
</protein>
<dbReference type="GO" id="GO:0031507">
    <property type="term" value="P:heterochromatin formation"/>
    <property type="evidence" value="ECO:0007669"/>
    <property type="project" value="TreeGrafter"/>
</dbReference>
<reference evidence="4 5" key="1">
    <citation type="submission" date="2018-04" db="EMBL/GenBank/DDBJ databases">
        <title>The genome of golden apple snail Pomacea canaliculata provides insight into stress tolerance and invasive adaptation.</title>
        <authorList>
            <person name="Liu C."/>
            <person name="Liu B."/>
            <person name="Ren Y."/>
            <person name="Zhang Y."/>
            <person name="Wang H."/>
            <person name="Li S."/>
            <person name="Jiang F."/>
            <person name="Yin L."/>
            <person name="Zhang G."/>
            <person name="Qian W."/>
            <person name="Fan W."/>
        </authorList>
    </citation>
    <scope>NUCLEOTIDE SEQUENCE [LARGE SCALE GENOMIC DNA]</scope>
    <source>
        <strain evidence="4">SZHN2017</strain>
        <tissue evidence="4">Muscle</tissue>
    </source>
</reference>
<feature type="coiled-coil region" evidence="2">
    <location>
        <begin position="279"/>
        <end position="313"/>
    </location>
</feature>
<dbReference type="SUPFAM" id="SSF74853">
    <property type="entry name" value="Lamin A/C globular tail domain"/>
    <property type="match status" value="1"/>
</dbReference>
<dbReference type="EMBL" id="PZQS01000011">
    <property type="protein sequence ID" value="PVD21888.1"/>
    <property type="molecule type" value="Genomic_DNA"/>
</dbReference>
<dbReference type="STRING" id="400727.A0A2T7NL45"/>
<keyword evidence="5" id="KW-1185">Reference proteome</keyword>
<evidence type="ECO:0000256" key="2">
    <source>
        <dbReference type="SAM" id="Coils"/>
    </source>
</evidence>
<evidence type="ECO:0000256" key="1">
    <source>
        <dbReference type="ARBA" id="ARBA00023054"/>
    </source>
</evidence>
<dbReference type="GO" id="GO:0006998">
    <property type="term" value="P:nuclear envelope organization"/>
    <property type="evidence" value="ECO:0007669"/>
    <property type="project" value="TreeGrafter"/>
</dbReference>
<evidence type="ECO:0000313" key="4">
    <source>
        <dbReference type="EMBL" id="PVD21888.1"/>
    </source>
</evidence>
<dbReference type="PANTHER" id="PTHR45721:SF12">
    <property type="entry name" value="INTERMEDIATE FILAMENT PROTEIN IFA-1"/>
    <property type="match status" value="1"/>
</dbReference>
<dbReference type="Gene3D" id="1.20.5.1160">
    <property type="entry name" value="Vasodilator-stimulated phosphoprotein"/>
    <property type="match status" value="1"/>
</dbReference>
<dbReference type="Proteomes" id="UP000245119">
    <property type="component" value="Linkage Group LG11"/>
</dbReference>
<dbReference type="OrthoDB" id="2441647at2759"/>
<proteinExistence type="predicted"/>
<dbReference type="InterPro" id="IPR036415">
    <property type="entry name" value="Lamin_tail_dom_sf"/>
</dbReference>
<keyword evidence="1 2" id="KW-0175">Coiled coil</keyword>
<dbReference type="PANTHER" id="PTHR45721">
    <property type="entry name" value="LAMIN DM0-RELATED"/>
    <property type="match status" value="1"/>
</dbReference>
<evidence type="ECO:0000313" key="5">
    <source>
        <dbReference type="Proteomes" id="UP000245119"/>
    </source>
</evidence>
<name>A0A2T7NL45_POMCA</name>
<dbReference type="InterPro" id="IPR001322">
    <property type="entry name" value="Lamin_tail_dom"/>
</dbReference>
<dbReference type="GO" id="GO:0090435">
    <property type="term" value="P:protein localization to nuclear envelope"/>
    <property type="evidence" value="ECO:0007669"/>
    <property type="project" value="TreeGrafter"/>
</dbReference>
<dbReference type="GO" id="GO:0007097">
    <property type="term" value="P:nuclear migration"/>
    <property type="evidence" value="ECO:0007669"/>
    <property type="project" value="TreeGrafter"/>
</dbReference>
<dbReference type="PROSITE" id="PS51841">
    <property type="entry name" value="LTD"/>
    <property type="match status" value="1"/>
</dbReference>
<gene>
    <name evidence="4" type="ORF">C0Q70_17691</name>
</gene>
<sequence length="463" mass="53452">MNEMSSLHSPLNISTQSQISSGFESARSTGFESFTMEPTVQWVSMEMEGERLRREMQENNAVLQDYAENISFLKVQTRLMRDKSEDQAQENLKLKEEYEDKLSSARDLVEKVKDERAHLEVEVENLERKMEQAQKELEEAKRWRDEDVKKISELEEKVSILTVRLENNPMIVERQRDKETIAKLEDDVRSIAQDFLTEMNSRLEAENRVHTLTEELKFLRAEHEKCQKRLAILESRETNVIYSDFWKKELSQLRAYIQAEFQAEQETRERNHKFQIFSLREKIEHLSHLQNENDDLQNQVEKLMKLVRQMLTIQSEVTTYGKTLTGLSNIRPDLTKQSTLAGTPLCVSTTTRNARATFQTTGDDVTIADVDPLGKHITIKNNSPRDVKLANWTLKREVEGSEPLVYNFPPSAVVMAGKTLKVWSSGHVTSRGANDLVFYGAKSWGTGYQTTTTLYSNSEEQAS</sequence>
<dbReference type="GO" id="GO:0005652">
    <property type="term" value="C:nuclear lamina"/>
    <property type="evidence" value="ECO:0007669"/>
    <property type="project" value="TreeGrafter"/>
</dbReference>
<evidence type="ECO:0000259" key="3">
    <source>
        <dbReference type="PROSITE" id="PS51841"/>
    </source>
</evidence>
<organism evidence="4 5">
    <name type="scientific">Pomacea canaliculata</name>
    <name type="common">Golden apple snail</name>
    <dbReference type="NCBI Taxonomy" id="400727"/>
    <lineage>
        <taxon>Eukaryota</taxon>
        <taxon>Metazoa</taxon>
        <taxon>Spiralia</taxon>
        <taxon>Lophotrochozoa</taxon>
        <taxon>Mollusca</taxon>
        <taxon>Gastropoda</taxon>
        <taxon>Caenogastropoda</taxon>
        <taxon>Architaenioglossa</taxon>
        <taxon>Ampullarioidea</taxon>
        <taxon>Ampullariidae</taxon>
        <taxon>Pomacea</taxon>
    </lineage>
</organism>
<dbReference type="GO" id="GO:0051664">
    <property type="term" value="P:nuclear pore localization"/>
    <property type="evidence" value="ECO:0007669"/>
    <property type="project" value="TreeGrafter"/>
</dbReference>
<dbReference type="AlphaFoldDB" id="A0A2T7NL45"/>
<feature type="coiled-coil region" evidence="2">
    <location>
        <begin position="202"/>
        <end position="236"/>
    </location>
</feature>